<dbReference type="Pfam" id="PF00550">
    <property type="entry name" value="PP-binding"/>
    <property type="match status" value="1"/>
</dbReference>
<evidence type="ECO:0000256" key="3">
    <source>
        <dbReference type="ARBA" id="ARBA00022553"/>
    </source>
</evidence>
<dbReference type="PROSITE" id="PS50075">
    <property type="entry name" value="CARRIER"/>
    <property type="match status" value="1"/>
</dbReference>
<evidence type="ECO:0000256" key="2">
    <source>
        <dbReference type="ARBA" id="ARBA00022450"/>
    </source>
</evidence>
<comment type="cofactor">
    <cofactor evidence="1">
        <name>pantetheine 4'-phosphate</name>
        <dbReference type="ChEBI" id="CHEBI:47942"/>
    </cofactor>
</comment>
<gene>
    <name evidence="6" type="ORF">ACFW6T_28270</name>
</gene>
<dbReference type="InterPro" id="IPR025110">
    <property type="entry name" value="AMP-bd_C"/>
</dbReference>
<dbReference type="SUPFAM" id="SSF47336">
    <property type="entry name" value="ACP-like"/>
    <property type="match status" value="1"/>
</dbReference>
<evidence type="ECO:0000256" key="4">
    <source>
        <dbReference type="SAM" id="MobiDB-lite"/>
    </source>
</evidence>
<dbReference type="Pfam" id="PF13193">
    <property type="entry name" value="AMP-binding_C"/>
    <property type="match status" value="1"/>
</dbReference>
<dbReference type="InterPro" id="IPR001242">
    <property type="entry name" value="Condensation_dom"/>
</dbReference>
<evidence type="ECO:0000313" key="6">
    <source>
        <dbReference type="EMBL" id="MFE1355878.1"/>
    </source>
</evidence>
<dbReference type="InterPro" id="IPR045851">
    <property type="entry name" value="AMP-bd_C_sf"/>
</dbReference>
<keyword evidence="2" id="KW-0596">Phosphopantetheine</keyword>
<dbReference type="Pfam" id="PF00668">
    <property type="entry name" value="Condensation"/>
    <property type="match status" value="1"/>
</dbReference>
<dbReference type="NCBIfam" id="TIGR01720">
    <property type="entry name" value="NRPS-para261"/>
    <property type="match status" value="1"/>
</dbReference>
<dbReference type="Gene3D" id="3.30.559.10">
    <property type="entry name" value="Chloramphenicol acetyltransferase-like domain"/>
    <property type="match status" value="1"/>
</dbReference>
<dbReference type="InterPro" id="IPR009081">
    <property type="entry name" value="PP-bd_ACP"/>
</dbReference>
<dbReference type="InterPro" id="IPR010060">
    <property type="entry name" value="NRPS_synth"/>
</dbReference>
<dbReference type="PANTHER" id="PTHR45398:SF1">
    <property type="entry name" value="ENZYME, PUTATIVE (JCVI)-RELATED"/>
    <property type="match status" value="1"/>
</dbReference>
<dbReference type="Gene3D" id="1.10.1200.10">
    <property type="entry name" value="ACP-like"/>
    <property type="match status" value="1"/>
</dbReference>
<dbReference type="Proteomes" id="UP001599542">
    <property type="component" value="Unassembled WGS sequence"/>
</dbReference>
<dbReference type="PANTHER" id="PTHR45398">
    <property type="match status" value="1"/>
</dbReference>
<dbReference type="Gene3D" id="3.30.300.30">
    <property type="match status" value="1"/>
</dbReference>
<evidence type="ECO:0000313" key="7">
    <source>
        <dbReference type="Proteomes" id="UP001599542"/>
    </source>
</evidence>
<dbReference type="SUPFAM" id="SSF56801">
    <property type="entry name" value="Acetyl-CoA synthetase-like"/>
    <property type="match status" value="1"/>
</dbReference>
<evidence type="ECO:0000256" key="1">
    <source>
        <dbReference type="ARBA" id="ARBA00001957"/>
    </source>
</evidence>
<comment type="caution">
    <text evidence="6">The sequence shown here is derived from an EMBL/GenBank/DDBJ whole genome shotgun (WGS) entry which is preliminary data.</text>
</comment>
<dbReference type="EMBL" id="JBHYPX010000070">
    <property type="protein sequence ID" value="MFE1355878.1"/>
    <property type="molecule type" value="Genomic_DNA"/>
</dbReference>
<dbReference type="InterPro" id="IPR023213">
    <property type="entry name" value="CAT-like_dom_sf"/>
</dbReference>
<dbReference type="PROSITE" id="PS00012">
    <property type="entry name" value="PHOSPHOPANTETHEINE"/>
    <property type="match status" value="1"/>
</dbReference>
<keyword evidence="3" id="KW-0597">Phosphoprotein</keyword>
<evidence type="ECO:0000259" key="5">
    <source>
        <dbReference type="PROSITE" id="PS50075"/>
    </source>
</evidence>
<dbReference type="Gene3D" id="3.30.559.30">
    <property type="entry name" value="Nonribosomal peptide synthetase, condensation domain"/>
    <property type="match status" value="1"/>
</dbReference>
<reference evidence="6 7" key="1">
    <citation type="submission" date="2024-09" db="EMBL/GenBank/DDBJ databases">
        <title>The Natural Products Discovery Center: Release of the First 8490 Sequenced Strains for Exploring Actinobacteria Biosynthetic Diversity.</title>
        <authorList>
            <person name="Kalkreuter E."/>
            <person name="Kautsar S.A."/>
            <person name="Yang D."/>
            <person name="Bader C.D."/>
            <person name="Teijaro C.N."/>
            <person name="Fluegel L."/>
            <person name="Davis C.M."/>
            <person name="Simpson J.R."/>
            <person name="Lauterbach L."/>
            <person name="Steele A.D."/>
            <person name="Gui C."/>
            <person name="Meng S."/>
            <person name="Li G."/>
            <person name="Viehrig K."/>
            <person name="Ye F."/>
            <person name="Su P."/>
            <person name="Kiefer A.F."/>
            <person name="Nichols A."/>
            <person name="Cepeda A.J."/>
            <person name="Yan W."/>
            <person name="Fan B."/>
            <person name="Jiang Y."/>
            <person name="Adhikari A."/>
            <person name="Zheng C.-J."/>
            <person name="Schuster L."/>
            <person name="Cowan T.M."/>
            <person name="Smanski M.J."/>
            <person name="Chevrette M.G."/>
            <person name="De Carvalho L.P.S."/>
            <person name="Shen B."/>
        </authorList>
    </citation>
    <scope>NUCLEOTIDE SEQUENCE [LARGE SCALE GENOMIC DNA]</scope>
    <source>
        <strain evidence="6 7">NPDC058753</strain>
    </source>
</reference>
<feature type="non-terminal residue" evidence="6">
    <location>
        <position position="1"/>
    </location>
</feature>
<sequence>LPGVGQAAVSVRRTANGAQQLVGYVVPPPADPQALRGQLARTLPEYFVPAVIVGLDALPLSVNGKLDRKALPEPDRRAPATATVAVPAQRGPSAFARVFAEVLGLAEVGEEENFFALGGDSIVSLQLVSRAKAAGLAITTKDVFQHPTPAALTAALGVPVPVAVTTPAPAPAEGPVPLLPVVHWLRERGGSVRRFNQSVLLTVPGGLGEQPLRDALAALVEAHPALRTRLDDTDGLWTQETLPPTTDPTAAPDPDLLRRVPAPGGPTPDRLTAEADRAADALDPAAGRMLRAVWFDAGDRAEGRLLLTVHHLAVDGVSWRILLPRLAAAHRDAAAGRRPALAPEPVALRDWAAHLHVHAQQRTRLAEAAYWRTALAGPPGQLADLATDPARDTTATLRTLRRTLPADRTAPLLDAAGTGTGVDELLLAGLALGLARTRPDAPPVLRIDLEGHGRGGHPAHTPDLSGTVGWFTTVHPVRLDLTGLDLTGPDATGAAPTAPAEALARVKEQLRAAPDKGLGHGLLRHLNPQTAPLLAAAPASPVLFNYRGRTDQAAPSLGGWPLAPAAEREAVAAGAGPDPAAPVGHPLEVDAVITADSAGKPRLEVELSWPRALLTEAEAARIADAWLAALDGFRTPAPLAAADLRLVTLKQSQLDRLESKLRGRRRR</sequence>
<keyword evidence="7" id="KW-1185">Reference proteome</keyword>
<dbReference type="SMART" id="SM00823">
    <property type="entry name" value="PKS_PP"/>
    <property type="match status" value="1"/>
</dbReference>
<proteinExistence type="predicted"/>
<name>A0ABW6GTS9_9ACTN</name>
<organism evidence="6 7">
    <name type="scientific">Kitasatospora phosalacinea</name>
    <dbReference type="NCBI Taxonomy" id="2065"/>
    <lineage>
        <taxon>Bacteria</taxon>
        <taxon>Bacillati</taxon>
        <taxon>Actinomycetota</taxon>
        <taxon>Actinomycetes</taxon>
        <taxon>Kitasatosporales</taxon>
        <taxon>Streptomycetaceae</taxon>
        <taxon>Kitasatospora</taxon>
    </lineage>
</organism>
<dbReference type="InterPro" id="IPR006162">
    <property type="entry name" value="Ppantetheine_attach_site"/>
</dbReference>
<feature type="domain" description="Carrier" evidence="5">
    <location>
        <begin position="86"/>
        <end position="160"/>
    </location>
</feature>
<protein>
    <submittedName>
        <fullName evidence="6">Condensation domain-containing protein</fullName>
    </submittedName>
</protein>
<dbReference type="RefSeq" id="WP_380563997.1">
    <property type="nucleotide sequence ID" value="NZ_JBHYPX010000070.1"/>
</dbReference>
<dbReference type="InterPro" id="IPR036736">
    <property type="entry name" value="ACP-like_sf"/>
</dbReference>
<dbReference type="InterPro" id="IPR020806">
    <property type="entry name" value="PKS_PP-bd"/>
</dbReference>
<dbReference type="SUPFAM" id="SSF52777">
    <property type="entry name" value="CoA-dependent acyltransferases"/>
    <property type="match status" value="2"/>
</dbReference>
<accession>A0ABW6GTS9</accession>
<feature type="compositionally biased region" description="Low complexity" evidence="4">
    <location>
        <begin position="241"/>
        <end position="254"/>
    </location>
</feature>
<feature type="region of interest" description="Disordered" evidence="4">
    <location>
        <begin position="234"/>
        <end position="255"/>
    </location>
</feature>